<evidence type="ECO:0000256" key="4">
    <source>
        <dbReference type="ARBA" id="ARBA00022741"/>
    </source>
</evidence>
<evidence type="ECO:0000256" key="6">
    <source>
        <dbReference type="ARBA" id="ARBA00022842"/>
    </source>
</evidence>
<keyword evidence="4 8" id="KW-0547">Nucleotide-binding</keyword>
<comment type="subcellular location">
    <subcellularLocation>
        <location evidence="8">Cytoplasm</location>
    </subcellularLocation>
</comment>
<dbReference type="InterPro" id="IPR014100">
    <property type="entry name" value="GTP-bd_Obg/CgtA"/>
</dbReference>
<reference evidence="11 12" key="1">
    <citation type="journal article" date="2014" name="Genome Biol. Evol.">
        <title>Genome sequence of "Candidatus Walczuchella monophlebidarum" the flavobacterial endosymbiont of Llaveia axin axin (Hemiptera: Coccoidea: Monophlebidae).</title>
        <authorList>
            <person name="Rosas-Perez T."/>
            <person name="Rosenblueth M."/>
            <person name="Rincon-Rosales R."/>
            <person name="Mora J."/>
            <person name="Martinez-Romero E."/>
        </authorList>
    </citation>
    <scope>NUCLEOTIDE SEQUENCE [LARGE SCALE GENOMIC DNA]</scope>
    <source>
        <strain evidence="11">FNIIJ</strain>
    </source>
</reference>
<keyword evidence="2 8" id="KW-0963">Cytoplasm</keyword>
<feature type="binding site" evidence="8">
    <location>
        <position position="195"/>
    </location>
    <ligand>
        <name>Mg(2+)</name>
        <dbReference type="ChEBI" id="CHEBI:18420"/>
    </ligand>
</feature>
<evidence type="ECO:0000313" key="12">
    <source>
        <dbReference type="Proteomes" id="UP000027148"/>
    </source>
</evidence>
<evidence type="ECO:0000259" key="9">
    <source>
        <dbReference type="PROSITE" id="PS51710"/>
    </source>
</evidence>
<dbReference type="OrthoDB" id="9807318at2"/>
<dbReference type="PANTHER" id="PTHR11702">
    <property type="entry name" value="DEVELOPMENTALLY REGULATED GTP-BINDING PROTEIN-RELATED"/>
    <property type="match status" value="1"/>
</dbReference>
<dbReference type="PRINTS" id="PR00326">
    <property type="entry name" value="GTP1OBG"/>
</dbReference>
<sequence length="331" mass="36905">MYTGNFIDQVQICCKSGAGGSGSLHFRREKFVSKGGFDGGDGGNGGSIFLQGNCKIWTLLHFKYNRHFKAENGLPGKGNRMKGASGQDLVLQVPIGTIVKDKKENLIFEITQERQKKMLLEGGRGGLGNWHFRNALNKTKKYSQPGCPGKEEWIFLELKILSDVGIVGFPNAGKSTLLSVLTEAKPKIADYAFTTLVPQLGIVQYKYKQSFIMADIPGIIDGASKGRGIGDRFLRHIERNAVLVFLIPANSRDIVKEYDILLKEISAYNPNMMNKKHLLVISKSDLLDYQSLKEKIPIDLHTIFISSHHKKGLEELKEALWKRIKTPSGQK</sequence>
<feature type="binding site" evidence="8">
    <location>
        <begin position="306"/>
        <end position="308"/>
    </location>
    <ligand>
        <name>GTP</name>
        <dbReference type="ChEBI" id="CHEBI:37565"/>
    </ligand>
</feature>
<dbReference type="STRING" id="1415657.FNIIJ_130"/>
<dbReference type="NCBIfam" id="TIGR02729">
    <property type="entry name" value="Obg_CgtA"/>
    <property type="match status" value="1"/>
</dbReference>
<keyword evidence="12" id="KW-1185">Reference proteome</keyword>
<comment type="subunit">
    <text evidence="8">Monomer.</text>
</comment>
<feature type="binding site" evidence="8">
    <location>
        <begin position="168"/>
        <end position="175"/>
    </location>
    <ligand>
        <name>GTP</name>
        <dbReference type="ChEBI" id="CHEBI:37565"/>
    </ligand>
</feature>
<dbReference type="InterPro" id="IPR006169">
    <property type="entry name" value="GTP1_OBG_dom"/>
</dbReference>
<dbReference type="Pfam" id="PF01926">
    <property type="entry name" value="MMR_HSR1"/>
    <property type="match status" value="1"/>
</dbReference>
<dbReference type="Gene3D" id="2.70.210.12">
    <property type="entry name" value="GTP1/OBG domain"/>
    <property type="match status" value="1"/>
</dbReference>
<dbReference type="InterPro" id="IPR006074">
    <property type="entry name" value="GTP1-OBG_CS"/>
</dbReference>
<dbReference type="CDD" id="cd01898">
    <property type="entry name" value="Obg"/>
    <property type="match status" value="1"/>
</dbReference>
<dbReference type="GO" id="GO:0003924">
    <property type="term" value="F:GTPase activity"/>
    <property type="evidence" value="ECO:0007669"/>
    <property type="project" value="UniProtKB-UniRule"/>
</dbReference>
<feature type="domain" description="Obg" evidence="10">
    <location>
        <begin position="4"/>
        <end position="161"/>
    </location>
</feature>
<keyword evidence="6 8" id="KW-0460">Magnesium</keyword>
<dbReference type="InterPro" id="IPR036726">
    <property type="entry name" value="GTP1_OBG_dom_sf"/>
</dbReference>
<dbReference type="KEGG" id="elv:FNIIJ_130"/>
<dbReference type="PROSITE" id="PS51710">
    <property type="entry name" value="G_OBG"/>
    <property type="match status" value="1"/>
</dbReference>
<dbReference type="SUPFAM" id="SSF52540">
    <property type="entry name" value="P-loop containing nucleoside triphosphate hydrolases"/>
    <property type="match status" value="1"/>
</dbReference>
<organism evidence="11 12">
    <name type="scientific">Candidatus Walczuchella monophlebidarum</name>
    <dbReference type="NCBI Taxonomy" id="1415657"/>
    <lineage>
        <taxon>Bacteria</taxon>
        <taxon>Pseudomonadati</taxon>
        <taxon>Bacteroidota</taxon>
        <taxon>Flavobacteriia</taxon>
        <taxon>Flavobacteriales</taxon>
        <taxon>Candidatus Walczuchella</taxon>
    </lineage>
</organism>
<keyword evidence="5 8" id="KW-0378">Hydrolase</keyword>
<dbReference type="InterPro" id="IPR006073">
    <property type="entry name" value="GTP-bd"/>
</dbReference>
<evidence type="ECO:0000256" key="3">
    <source>
        <dbReference type="ARBA" id="ARBA00022723"/>
    </source>
</evidence>
<dbReference type="SUPFAM" id="SSF82051">
    <property type="entry name" value="Obg GTP-binding protein N-terminal domain"/>
    <property type="match status" value="1"/>
</dbReference>
<evidence type="ECO:0000259" key="10">
    <source>
        <dbReference type="PROSITE" id="PS51883"/>
    </source>
</evidence>
<dbReference type="InterPro" id="IPR027417">
    <property type="entry name" value="P-loop_NTPase"/>
</dbReference>
<comment type="cofactor">
    <cofactor evidence="8">
        <name>Mg(2+)</name>
        <dbReference type="ChEBI" id="CHEBI:18420"/>
    </cofactor>
</comment>
<dbReference type="HAMAP" id="MF_01454">
    <property type="entry name" value="GTPase_Obg"/>
    <property type="match status" value="1"/>
</dbReference>
<feature type="domain" description="OBG-type G" evidence="9">
    <location>
        <begin position="162"/>
        <end position="325"/>
    </location>
</feature>
<gene>
    <name evidence="8 11" type="primary">obg</name>
    <name evidence="11" type="ORF">FNIIJ_130</name>
</gene>
<dbReference type="FunFam" id="2.70.210.12:FF:000001">
    <property type="entry name" value="GTPase Obg"/>
    <property type="match status" value="1"/>
</dbReference>
<dbReference type="GO" id="GO:0000287">
    <property type="term" value="F:magnesium ion binding"/>
    <property type="evidence" value="ECO:0007669"/>
    <property type="project" value="InterPro"/>
</dbReference>
<comment type="similarity">
    <text evidence="1 8">Belongs to the TRAFAC class OBG-HflX-like GTPase superfamily. OBG GTPase family.</text>
</comment>
<comment type="function">
    <text evidence="8">An essential GTPase which binds GTP, GDP and possibly (p)ppGpp with moderate affinity, with high nucleotide exchange rates and a fairly low GTP hydrolysis rate. Plays a role in control of the cell cycle, stress response, ribosome biogenesis and in those bacteria that undergo differentiation, in morphogenesis control.</text>
</comment>
<dbReference type="Gene3D" id="3.40.50.300">
    <property type="entry name" value="P-loop containing nucleotide triphosphate hydrolases"/>
    <property type="match status" value="1"/>
</dbReference>
<dbReference type="Pfam" id="PF01018">
    <property type="entry name" value="GTP1_OBG"/>
    <property type="match status" value="1"/>
</dbReference>
<dbReference type="PROSITE" id="PS00905">
    <property type="entry name" value="GTP1_OBG"/>
    <property type="match status" value="1"/>
</dbReference>
<feature type="binding site" evidence="8">
    <location>
        <position position="175"/>
    </location>
    <ligand>
        <name>Mg(2+)</name>
        <dbReference type="ChEBI" id="CHEBI:18420"/>
    </ligand>
</feature>
<feature type="binding site" evidence="8">
    <location>
        <begin position="282"/>
        <end position="285"/>
    </location>
    <ligand>
        <name>GTP</name>
        <dbReference type="ChEBI" id="CHEBI:37565"/>
    </ligand>
</feature>
<dbReference type="InterPro" id="IPR031167">
    <property type="entry name" value="G_OBG"/>
</dbReference>
<dbReference type="GO" id="GO:0042254">
    <property type="term" value="P:ribosome biogenesis"/>
    <property type="evidence" value="ECO:0007669"/>
    <property type="project" value="UniProtKB-UniRule"/>
</dbReference>
<accession>A0A068DNU0</accession>
<evidence type="ECO:0000256" key="1">
    <source>
        <dbReference type="ARBA" id="ARBA00007699"/>
    </source>
</evidence>
<evidence type="ECO:0000256" key="8">
    <source>
        <dbReference type="HAMAP-Rule" id="MF_01454"/>
    </source>
</evidence>
<dbReference type="HOGENOM" id="CLU_011747_2_0_10"/>
<dbReference type="GO" id="GO:0005737">
    <property type="term" value="C:cytoplasm"/>
    <property type="evidence" value="ECO:0007669"/>
    <property type="project" value="UniProtKB-SubCell"/>
</dbReference>
<dbReference type="GO" id="GO:0005525">
    <property type="term" value="F:GTP binding"/>
    <property type="evidence" value="ECO:0007669"/>
    <property type="project" value="UniProtKB-UniRule"/>
</dbReference>
<dbReference type="InterPro" id="IPR045086">
    <property type="entry name" value="OBG_GTPase"/>
</dbReference>
<evidence type="ECO:0000313" key="11">
    <source>
        <dbReference type="EMBL" id="AID37420.1"/>
    </source>
</evidence>
<dbReference type="Proteomes" id="UP000027148">
    <property type="component" value="Chromosome"/>
</dbReference>
<dbReference type="AlphaFoldDB" id="A0A068DNU0"/>
<keyword evidence="3 8" id="KW-0479">Metal-binding</keyword>
<dbReference type="EC" id="3.6.5.-" evidence="8"/>
<dbReference type="PROSITE" id="PS51883">
    <property type="entry name" value="OBG"/>
    <property type="match status" value="1"/>
</dbReference>
<evidence type="ECO:0000256" key="2">
    <source>
        <dbReference type="ARBA" id="ARBA00022490"/>
    </source>
</evidence>
<keyword evidence="7 8" id="KW-0342">GTP-binding</keyword>
<dbReference type="PIRSF" id="PIRSF002401">
    <property type="entry name" value="GTP_bd_Obg/CgtA"/>
    <property type="match status" value="1"/>
</dbReference>
<feature type="binding site" evidence="8">
    <location>
        <begin position="193"/>
        <end position="197"/>
    </location>
    <ligand>
        <name>GTP</name>
        <dbReference type="ChEBI" id="CHEBI:37565"/>
    </ligand>
</feature>
<name>A0A068DNU0_9FLAO</name>
<feature type="binding site" evidence="8">
    <location>
        <begin position="215"/>
        <end position="218"/>
    </location>
    <ligand>
        <name>GTP</name>
        <dbReference type="ChEBI" id="CHEBI:37565"/>
    </ligand>
</feature>
<dbReference type="PANTHER" id="PTHR11702:SF31">
    <property type="entry name" value="MITOCHONDRIAL RIBOSOME-ASSOCIATED GTPASE 2"/>
    <property type="match status" value="1"/>
</dbReference>
<dbReference type="NCBIfam" id="NF008956">
    <property type="entry name" value="PRK12299.1"/>
    <property type="match status" value="1"/>
</dbReference>
<evidence type="ECO:0000256" key="7">
    <source>
        <dbReference type="ARBA" id="ARBA00023134"/>
    </source>
</evidence>
<dbReference type="GO" id="GO:0043022">
    <property type="term" value="F:ribosome binding"/>
    <property type="evidence" value="ECO:0007669"/>
    <property type="project" value="UniProtKB-ARBA"/>
</dbReference>
<proteinExistence type="inferred from homology"/>
<protein>
    <recommendedName>
        <fullName evidence="8">GTPase Obg</fullName>
        <ecNumber evidence="8">3.6.5.-</ecNumber>
    </recommendedName>
    <alternativeName>
        <fullName evidence="8">GTP-binding protein Obg</fullName>
    </alternativeName>
</protein>
<dbReference type="EMBL" id="CP006873">
    <property type="protein sequence ID" value="AID37420.1"/>
    <property type="molecule type" value="Genomic_DNA"/>
</dbReference>
<evidence type="ECO:0000256" key="5">
    <source>
        <dbReference type="ARBA" id="ARBA00022801"/>
    </source>
</evidence>
<dbReference type="RefSeq" id="WP_038436130.1">
    <property type="nucleotide sequence ID" value="NZ_CP006873.1"/>
</dbReference>